<dbReference type="Proteomes" id="UP000198866">
    <property type="component" value="Unassembled WGS sequence"/>
</dbReference>
<gene>
    <name evidence="1" type="ORF">SAMN05192539_104939</name>
</gene>
<keyword evidence="2" id="KW-1185">Reference proteome</keyword>
<reference evidence="2" key="1">
    <citation type="submission" date="2016-10" db="EMBL/GenBank/DDBJ databases">
        <authorList>
            <person name="Varghese N."/>
            <person name="Submissions S."/>
        </authorList>
    </citation>
    <scope>NUCLEOTIDE SEQUENCE [LARGE SCALE GENOMIC DNA]</scope>
    <source>
        <strain evidence="2">LMG 26031</strain>
    </source>
</reference>
<dbReference type="STRING" id="667676.SAMN05192539_104939"/>
<protein>
    <submittedName>
        <fullName evidence="1">Uncharacterized protein</fullName>
    </submittedName>
</protein>
<evidence type="ECO:0000313" key="1">
    <source>
        <dbReference type="EMBL" id="SEK10894.1"/>
    </source>
</evidence>
<dbReference type="RefSeq" id="WP_143062405.1">
    <property type="nucleotide sequence ID" value="NZ_FNYE01000049.1"/>
</dbReference>
<accession>A0A1H7EB81</accession>
<sequence>MSDGNRVDWEPEIKVRASPASHWHRRYRARKHVTLFWSAVARPVSRRRVRAVRALEEKRVRPDVISAVFIGALNGAIVGSRRGCASHQLAHFWRDLSIALPNCANSPMHETLLLGYTF</sequence>
<dbReference type="AlphaFoldDB" id="A0A1H7EB81"/>
<proteinExistence type="predicted"/>
<organism evidence="1 2">
    <name type="scientific">Paraburkholderia diazotrophica</name>
    <dbReference type="NCBI Taxonomy" id="667676"/>
    <lineage>
        <taxon>Bacteria</taxon>
        <taxon>Pseudomonadati</taxon>
        <taxon>Pseudomonadota</taxon>
        <taxon>Betaproteobacteria</taxon>
        <taxon>Burkholderiales</taxon>
        <taxon>Burkholderiaceae</taxon>
        <taxon>Paraburkholderia</taxon>
    </lineage>
</organism>
<dbReference type="EMBL" id="FNYE01000049">
    <property type="protein sequence ID" value="SEK10894.1"/>
    <property type="molecule type" value="Genomic_DNA"/>
</dbReference>
<name>A0A1H7EB81_9BURK</name>
<evidence type="ECO:0000313" key="2">
    <source>
        <dbReference type="Proteomes" id="UP000198866"/>
    </source>
</evidence>